<dbReference type="Proteomes" id="UP000712673">
    <property type="component" value="Unassembled WGS sequence"/>
</dbReference>
<dbReference type="Gene3D" id="2.10.260.10">
    <property type="match status" value="1"/>
</dbReference>
<dbReference type="SUPFAM" id="SSF89447">
    <property type="entry name" value="AbrB/MazE/MraZ-like"/>
    <property type="match status" value="1"/>
</dbReference>
<dbReference type="EMBL" id="VGLS01000931">
    <property type="protein sequence ID" value="MBM3226495.1"/>
    <property type="molecule type" value="Genomic_DNA"/>
</dbReference>
<gene>
    <name evidence="1" type="ORF">FJZ47_22245</name>
</gene>
<sequence>MLKKLTPIGNSLGIIIEWPILELLGIDKDTPLDLTTDGEALLLRPARADHRQRIQRVARHLMDTHDVTCKRLAE</sequence>
<comment type="caution">
    <text evidence="1">The sequence shown here is derived from an EMBL/GenBank/DDBJ whole genome shotgun (WGS) entry which is preliminary data.</text>
</comment>
<organism evidence="1 2">
    <name type="scientific">Tectimicrobiota bacterium</name>
    <dbReference type="NCBI Taxonomy" id="2528274"/>
    <lineage>
        <taxon>Bacteria</taxon>
        <taxon>Pseudomonadati</taxon>
        <taxon>Nitrospinota/Tectimicrobiota group</taxon>
        <taxon>Candidatus Tectimicrobiota</taxon>
    </lineage>
</organism>
<evidence type="ECO:0000313" key="1">
    <source>
        <dbReference type="EMBL" id="MBM3226495.1"/>
    </source>
</evidence>
<keyword evidence="1" id="KW-0238">DNA-binding</keyword>
<proteinExistence type="predicted"/>
<dbReference type="GO" id="GO:0003677">
    <property type="term" value="F:DNA binding"/>
    <property type="evidence" value="ECO:0007669"/>
    <property type="project" value="UniProtKB-KW"/>
</dbReference>
<name>A0A937W790_UNCTE</name>
<dbReference type="AlphaFoldDB" id="A0A937W790"/>
<evidence type="ECO:0000313" key="2">
    <source>
        <dbReference type="Proteomes" id="UP000712673"/>
    </source>
</evidence>
<accession>A0A937W790</accession>
<reference evidence="1" key="1">
    <citation type="submission" date="2019-03" db="EMBL/GenBank/DDBJ databases">
        <title>Lake Tanganyika Metagenome-Assembled Genomes (MAGs).</title>
        <authorList>
            <person name="Tran P."/>
        </authorList>
    </citation>
    <scope>NUCLEOTIDE SEQUENCE</scope>
    <source>
        <strain evidence="1">K_DeepCast_65m_m2_066</strain>
    </source>
</reference>
<protein>
    <submittedName>
        <fullName evidence="1">AbrB/MazE/SpoVT family DNA-binding domain-containing protein</fullName>
    </submittedName>
</protein>
<dbReference type="InterPro" id="IPR037914">
    <property type="entry name" value="SpoVT-AbrB_sf"/>
</dbReference>